<organism evidence="2 3">
    <name type="scientific">Ostreobium quekettii</name>
    <dbReference type="NCBI Taxonomy" id="121088"/>
    <lineage>
        <taxon>Eukaryota</taxon>
        <taxon>Viridiplantae</taxon>
        <taxon>Chlorophyta</taxon>
        <taxon>core chlorophytes</taxon>
        <taxon>Ulvophyceae</taxon>
        <taxon>TCBD clade</taxon>
        <taxon>Bryopsidales</taxon>
        <taxon>Ostreobineae</taxon>
        <taxon>Ostreobiaceae</taxon>
        <taxon>Ostreobium</taxon>
    </lineage>
</organism>
<proteinExistence type="predicted"/>
<dbReference type="SUPFAM" id="SSF53335">
    <property type="entry name" value="S-adenosyl-L-methionine-dependent methyltransferases"/>
    <property type="match status" value="1"/>
</dbReference>
<dbReference type="InterPro" id="IPR029063">
    <property type="entry name" value="SAM-dependent_MTases_sf"/>
</dbReference>
<dbReference type="InterPro" id="IPR005358">
    <property type="entry name" value="Puta_zinc/iron-chelating_dom"/>
</dbReference>
<evidence type="ECO:0000313" key="2">
    <source>
        <dbReference type="EMBL" id="CAD7704461.1"/>
    </source>
</evidence>
<evidence type="ECO:0008006" key="4">
    <source>
        <dbReference type="Google" id="ProtNLM"/>
    </source>
</evidence>
<gene>
    <name evidence="2" type="ORF">OSTQU699_LOCUS9816</name>
</gene>
<dbReference type="OrthoDB" id="411785at2759"/>
<protein>
    <recommendedName>
        <fullName evidence="4">S-adenosyl-L-methionine-dependent methyltransferase</fullName>
    </recommendedName>
</protein>
<dbReference type="Proteomes" id="UP000708148">
    <property type="component" value="Unassembled WGS sequence"/>
</dbReference>
<reference evidence="2" key="1">
    <citation type="submission" date="2020-12" db="EMBL/GenBank/DDBJ databases">
        <authorList>
            <person name="Iha C."/>
        </authorList>
    </citation>
    <scope>NUCLEOTIDE SEQUENCE</scope>
</reference>
<dbReference type="PANTHER" id="PTHR35866:SF1">
    <property type="entry name" value="YKGJ FAMILY CYSTEINE CLUSTER PROTEIN"/>
    <property type="match status" value="1"/>
</dbReference>
<feature type="region of interest" description="Disordered" evidence="1">
    <location>
        <begin position="299"/>
        <end position="319"/>
    </location>
</feature>
<dbReference type="CDD" id="cd02440">
    <property type="entry name" value="AdoMet_MTases"/>
    <property type="match status" value="1"/>
</dbReference>
<dbReference type="Pfam" id="PF03692">
    <property type="entry name" value="CxxCxxCC"/>
    <property type="match status" value="1"/>
</dbReference>
<dbReference type="AlphaFoldDB" id="A0A8S1JAD5"/>
<feature type="compositionally biased region" description="Polar residues" evidence="1">
    <location>
        <begin position="299"/>
        <end position="312"/>
    </location>
</feature>
<dbReference type="PANTHER" id="PTHR35866">
    <property type="entry name" value="PUTATIVE-RELATED"/>
    <property type="match status" value="1"/>
</dbReference>
<evidence type="ECO:0000256" key="1">
    <source>
        <dbReference type="SAM" id="MobiDB-lite"/>
    </source>
</evidence>
<keyword evidence="3" id="KW-1185">Reference proteome</keyword>
<sequence>MPIGACGVRRVAAACSAWLKDGLPFTCVQCGKCCKGPDRLVWVNAREIQAMAGFLGIAEADFIERHVAPAGQLSEYAGRWLLQKKVGTSACTFLGDDNKCMVHEAKPTQCATYPFWPQHLISEYDWNAESRKCDGMGQLQVGSEQRHSCQHNAQPLRGEQHLLAENRTSFSEIVENMVIQEVAESGDLQLTHGELRDLLLSTSDSLLNDFGKEFWERNSRRVVHKDAVHAVLDTRLAGEPDQLTRALVRLDSPGYIQTEVVLNEKDDGAVAVSHTQLPQRPHQGLLLSLLMLQPRALRSSTMDNDANPSRATCSRGELEGRQDCTATEAASAPVSQLSEGLVESKEKGKPSLNIAVIGAGCGALPCALCANDFGHDVHVDAVDSDPDVLSVGKQWFDFRPGPQLNIYAMDGLDFLNSQSEATYDAILIDITAPSSTPGAPLDCPPYEVMFQDGLYSLAQSRLRSGGVMAINVLGGLTKLRQVAASAAAADGRHHIRALHLPSQSVLFAVKLGDGTGQPEFGDGSAARAGFAATGKAATQRFSDAMPGALGISIACQDTLNEIAEFARKEGHQYGWKSRSALLGDVQVAEQKF</sequence>
<name>A0A8S1JAD5_9CHLO</name>
<dbReference type="EMBL" id="CAJHUC010002859">
    <property type="protein sequence ID" value="CAD7704461.1"/>
    <property type="molecule type" value="Genomic_DNA"/>
</dbReference>
<comment type="caution">
    <text evidence="2">The sequence shown here is derived from an EMBL/GenBank/DDBJ whole genome shotgun (WGS) entry which is preliminary data.</text>
</comment>
<dbReference type="Gene3D" id="3.40.50.150">
    <property type="entry name" value="Vaccinia Virus protein VP39"/>
    <property type="match status" value="1"/>
</dbReference>
<evidence type="ECO:0000313" key="3">
    <source>
        <dbReference type="Proteomes" id="UP000708148"/>
    </source>
</evidence>
<accession>A0A8S1JAD5</accession>